<reference evidence="2" key="1">
    <citation type="submission" date="2021-01" db="EMBL/GenBank/DDBJ databases">
        <authorList>
            <person name="Corre E."/>
            <person name="Pelletier E."/>
            <person name="Niang G."/>
            <person name="Scheremetjew M."/>
            <person name="Finn R."/>
            <person name="Kale V."/>
            <person name="Holt S."/>
            <person name="Cochrane G."/>
            <person name="Meng A."/>
            <person name="Brown T."/>
            <person name="Cohen L."/>
        </authorList>
    </citation>
    <scope>NUCLEOTIDE SEQUENCE</scope>
</reference>
<evidence type="ECO:0000256" key="1">
    <source>
        <dbReference type="SAM" id="SignalP"/>
    </source>
</evidence>
<proteinExistence type="predicted"/>
<sequence length="271" mass="28424">MSYGHVLATIFLVVYCIAVHGELTCKGVEYSYNVAGLYSFSTAQPIDVCHGGSTTTGTTTSGYSYWYYCSADGDVWLATYATPDCSGTPASQQEMANYYAAYASYGFTMTAYCNLPACEYVTVKSSVSVITDCEADTDPLSSYSSVAMVANHCSELDTTTAAAFPDYSTGGGVNFQCSNGVGVLAYYSDTECSGDPTTTQTIDSSASFTCEQGLGAGVSYAVSIECGTATFAGLLNDQNSDNANPVQSGACHVCLLHVYFSVIAVLSIILV</sequence>
<evidence type="ECO:0000313" key="2">
    <source>
        <dbReference type="EMBL" id="CAD8731471.1"/>
    </source>
</evidence>
<organism evidence="2">
    <name type="scientific">Elphidium margaritaceum</name>
    <dbReference type="NCBI Taxonomy" id="933848"/>
    <lineage>
        <taxon>Eukaryota</taxon>
        <taxon>Sar</taxon>
        <taxon>Rhizaria</taxon>
        <taxon>Retaria</taxon>
        <taxon>Foraminifera</taxon>
        <taxon>Rotaliida</taxon>
        <taxon>Elphidiidae</taxon>
        <taxon>Elphidium</taxon>
    </lineage>
</organism>
<gene>
    <name evidence="2" type="ORF">EMAR1385_LOCUS350</name>
</gene>
<dbReference type="EMBL" id="HBFI01000497">
    <property type="protein sequence ID" value="CAD8731471.1"/>
    <property type="molecule type" value="Transcribed_RNA"/>
</dbReference>
<protein>
    <submittedName>
        <fullName evidence="2">Uncharacterized protein</fullName>
    </submittedName>
</protein>
<feature type="signal peptide" evidence="1">
    <location>
        <begin position="1"/>
        <end position="21"/>
    </location>
</feature>
<feature type="chain" id="PRO_5030672904" evidence="1">
    <location>
        <begin position="22"/>
        <end position="271"/>
    </location>
</feature>
<name>A0A7S0XMK8_9EUKA</name>
<keyword evidence="1" id="KW-0732">Signal</keyword>
<dbReference type="AlphaFoldDB" id="A0A7S0XMK8"/>
<accession>A0A7S0XMK8</accession>